<dbReference type="Proteomes" id="UP000722125">
    <property type="component" value="Unassembled WGS sequence"/>
</dbReference>
<sequence length="106" mass="11906">MTRIEFAHHGYSVHLTFSMVIDGKTGRPRQVSRAVRIELDGVQLFMLHGGLNIYMLEHPENIDWGLSEVAHVSIAELQGGIQCDVKWEGDRSISVECRGVVLQDDC</sequence>
<dbReference type="EMBL" id="JAHBOH010000001">
    <property type="protein sequence ID" value="MBT0993213.1"/>
    <property type="molecule type" value="Genomic_DNA"/>
</dbReference>
<comment type="caution">
    <text evidence="1">The sequence shown here is derived from an EMBL/GenBank/DDBJ whole genome shotgun (WGS) entry which is preliminary data.</text>
</comment>
<evidence type="ECO:0000313" key="2">
    <source>
        <dbReference type="Proteomes" id="UP000722125"/>
    </source>
</evidence>
<evidence type="ECO:0000313" key="1">
    <source>
        <dbReference type="EMBL" id="MBT0993213.1"/>
    </source>
</evidence>
<reference evidence="1 2" key="1">
    <citation type="submission" date="2021-05" db="EMBL/GenBank/DDBJ databases">
        <title>Description of Cellulomonas sp. DKR-3 sp. nov.</title>
        <authorList>
            <person name="Dahal R.H."/>
            <person name="Chaudhary D.K."/>
        </authorList>
    </citation>
    <scope>NUCLEOTIDE SEQUENCE [LARGE SCALE GENOMIC DNA]</scope>
    <source>
        <strain evidence="1 2">DKR-3</strain>
    </source>
</reference>
<dbReference type="RefSeq" id="WP_214346328.1">
    <property type="nucleotide sequence ID" value="NZ_JAHBOH010000001.1"/>
</dbReference>
<accession>A0ABS5TVP5</accession>
<name>A0ABS5TVP5_9CELL</name>
<protein>
    <submittedName>
        <fullName evidence="1">Uncharacterized protein</fullName>
    </submittedName>
</protein>
<proteinExistence type="predicted"/>
<keyword evidence="2" id="KW-1185">Reference proteome</keyword>
<gene>
    <name evidence="1" type="ORF">KIN34_02775</name>
</gene>
<organism evidence="1 2">
    <name type="scientific">Cellulomonas fulva</name>
    <dbReference type="NCBI Taxonomy" id="2835530"/>
    <lineage>
        <taxon>Bacteria</taxon>
        <taxon>Bacillati</taxon>
        <taxon>Actinomycetota</taxon>
        <taxon>Actinomycetes</taxon>
        <taxon>Micrococcales</taxon>
        <taxon>Cellulomonadaceae</taxon>
        <taxon>Cellulomonas</taxon>
    </lineage>
</organism>